<feature type="compositionally biased region" description="Low complexity" evidence="1">
    <location>
        <begin position="389"/>
        <end position="408"/>
    </location>
</feature>
<feature type="compositionally biased region" description="Acidic residues" evidence="1">
    <location>
        <begin position="62"/>
        <end position="88"/>
    </location>
</feature>
<feature type="region of interest" description="Disordered" evidence="1">
    <location>
        <begin position="369"/>
        <end position="478"/>
    </location>
</feature>
<dbReference type="AlphaFoldDB" id="A0AAW0BTZ5"/>
<feature type="compositionally biased region" description="Basic and acidic residues" evidence="1">
    <location>
        <begin position="456"/>
        <end position="474"/>
    </location>
</feature>
<sequence>MSSSHKENTSQPPNNLLPEFQLGSSTVSTSATIKAPETDDQGHNMDATNGKSDIRDGKQAEDDGEEDEEDDEDEEDEEDDEDEEDEESGGSKKRHRGNPGNFPPEIVAFLEAALHRYMKLKKGSKDKELFFCNFLPEFFKKFPLDKYPPHEGQPLDPLPEYTPQEWKALMPDERKSYKRKAEVRSRTPEARQSNSVKQWFYWRVSSNKHKGTVSMNKFLENVKSAIKGPRRRSEINVVATHPDYKSVLKGLDKDERQKIKDFIEEDITSKVGKPGPSKDNYRYRQSFSHIMQCVIKAMEERTGLKIVVLAGGDMDGEKTFDTVLLSAGGPHATKIDEFDVDKHQDFIRYFYQWLRDIRVKTIEAGGSVPGIERQNAEGSSPGESGAQNSGALGTSDASGSDGSANNADEPTSHEPQTNSSLQSSLNQKKSKAKKLQKGKEREEPDPVQAVGDEETVVERKNDGERAGKAGDGDKNGGVITLEEGLCHLESGSELNEVEWLQLPYGD</sequence>
<dbReference type="Proteomes" id="UP001383192">
    <property type="component" value="Unassembled WGS sequence"/>
</dbReference>
<proteinExistence type="predicted"/>
<evidence type="ECO:0000256" key="1">
    <source>
        <dbReference type="SAM" id="MobiDB-lite"/>
    </source>
</evidence>
<reference evidence="2 3" key="1">
    <citation type="submission" date="2024-01" db="EMBL/GenBank/DDBJ databases">
        <title>A draft genome for a cacao thread blight-causing isolate of Paramarasmius palmivorus.</title>
        <authorList>
            <person name="Baruah I.K."/>
            <person name="Bukari Y."/>
            <person name="Amoako-Attah I."/>
            <person name="Meinhardt L.W."/>
            <person name="Bailey B.A."/>
            <person name="Cohen S.P."/>
        </authorList>
    </citation>
    <scope>NUCLEOTIDE SEQUENCE [LARGE SCALE GENOMIC DNA]</scope>
    <source>
        <strain evidence="2 3">GH-12</strain>
    </source>
</reference>
<name>A0AAW0BTZ5_9AGAR</name>
<protein>
    <submittedName>
        <fullName evidence="2">Uncharacterized protein</fullName>
    </submittedName>
</protein>
<comment type="caution">
    <text evidence="2">The sequence shown here is derived from an EMBL/GenBank/DDBJ whole genome shotgun (WGS) entry which is preliminary data.</text>
</comment>
<evidence type="ECO:0000313" key="3">
    <source>
        <dbReference type="Proteomes" id="UP001383192"/>
    </source>
</evidence>
<dbReference type="EMBL" id="JAYKXP010000087">
    <property type="protein sequence ID" value="KAK7028877.1"/>
    <property type="molecule type" value="Genomic_DNA"/>
</dbReference>
<organism evidence="2 3">
    <name type="scientific">Paramarasmius palmivorus</name>
    <dbReference type="NCBI Taxonomy" id="297713"/>
    <lineage>
        <taxon>Eukaryota</taxon>
        <taxon>Fungi</taxon>
        <taxon>Dikarya</taxon>
        <taxon>Basidiomycota</taxon>
        <taxon>Agaricomycotina</taxon>
        <taxon>Agaricomycetes</taxon>
        <taxon>Agaricomycetidae</taxon>
        <taxon>Agaricales</taxon>
        <taxon>Marasmiineae</taxon>
        <taxon>Marasmiaceae</taxon>
        <taxon>Paramarasmius</taxon>
    </lineage>
</organism>
<feature type="compositionally biased region" description="Polar residues" evidence="1">
    <location>
        <begin position="376"/>
        <end position="388"/>
    </location>
</feature>
<feature type="compositionally biased region" description="Polar residues" evidence="1">
    <location>
        <begin position="22"/>
        <end position="32"/>
    </location>
</feature>
<feature type="compositionally biased region" description="Basic and acidic residues" evidence="1">
    <location>
        <begin position="52"/>
        <end position="61"/>
    </location>
</feature>
<feature type="region of interest" description="Disordered" evidence="1">
    <location>
        <begin position="1"/>
        <end position="103"/>
    </location>
</feature>
<keyword evidence="3" id="KW-1185">Reference proteome</keyword>
<evidence type="ECO:0000313" key="2">
    <source>
        <dbReference type="EMBL" id="KAK7028877.1"/>
    </source>
</evidence>
<accession>A0AAW0BTZ5</accession>
<gene>
    <name evidence="2" type="ORF">VNI00_014801</name>
</gene>